<organism evidence="9 10">
    <name type="scientific">Candidatus Colwellbacteria bacterium CG10_big_fil_rev_8_21_14_0_10_41_28</name>
    <dbReference type="NCBI Taxonomy" id="1974539"/>
    <lineage>
        <taxon>Bacteria</taxon>
        <taxon>Candidatus Colwelliibacteriota</taxon>
    </lineage>
</organism>
<reference evidence="10" key="1">
    <citation type="submission" date="2017-09" db="EMBL/GenBank/DDBJ databases">
        <title>Depth-based differentiation of microbial function through sediment-hosted aquifers and enrichment of novel symbionts in the deep terrestrial subsurface.</title>
        <authorList>
            <person name="Probst A.J."/>
            <person name="Ladd B."/>
            <person name="Jarett J.K."/>
            <person name="Geller-Mcgrath D.E."/>
            <person name="Sieber C.M.K."/>
            <person name="Emerson J.B."/>
            <person name="Anantharaman K."/>
            <person name="Thomas B.C."/>
            <person name="Malmstrom R."/>
            <person name="Stieglmeier M."/>
            <person name="Klingl A."/>
            <person name="Woyke T."/>
            <person name="Ryan C.M."/>
            <person name="Banfield J.F."/>
        </authorList>
    </citation>
    <scope>NUCLEOTIDE SEQUENCE [LARGE SCALE GENOMIC DNA]</scope>
</reference>
<dbReference type="InterPro" id="IPR006297">
    <property type="entry name" value="EF-4"/>
</dbReference>
<evidence type="ECO:0000313" key="10">
    <source>
        <dbReference type="Proteomes" id="UP000230776"/>
    </source>
</evidence>
<dbReference type="NCBIfam" id="TIGR00231">
    <property type="entry name" value="small_GTP"/>
    <property type="match status" value="1"/>
</dbReference>
<dbReference type="Proteomes" id="UP000230776">
    <property type="component" value="Unassembled WGS sequence"/>
</dbReference>
<dbReference type="PANTHER" id="PTHR43512">
    <property type="entry name" value="TRANSLATION FACTOR GUF1-RELATED"/>
    <property type="match status" value="1"/>
</dbReference>
<comment type="similarity">
    <text evidence="1 7">Belongs to the TRAFAC class translation factor GTPase superfamily. Classic translation factor GTPase family. LepA subfamily.</text>
</comment>
<keyword evidence="9" id="KW-0251">Elongation factor</keyword>
<evidence type="ECO:0000256" key="3">
    <source>
        <dbReference type="ARBA" id="ARBA00022801"/>
    </source>
</evidence>
<dbReference type="PROSITE" id="PS00301">
    <property type="entry name" value="G_TR_1"/>
    <property type="match status" value="1"/>
</dbReference>
<dbReference type="InterPro" id="IPR031157">
    <property type="entry name" value="G_TR_CS"/>
</dbReference>
<proteinExistence type="inferred from homology"/>
<dbReference type="InterPro" id="IPR005225">
    <property type="entry name" value="Small_GTP-bd"/>
</dbReference>
<name>A0A2H0VHV8_9BACT</name>
<keyword evidence="4 7" id="KW-0648">Protein biosynthesis</keyword>
<dbReference type="InterPro" id="IPR041095">
    <property type="entry name" value="EFG_II"/>
</dbReference>
<dbReference type="Pfam" id="PF00679">
    <property type="entry name" value="EFG_C"/>
    <property type="match status" value="1"/>
</dbReference>
<dbReference type="Pfam" id="PF06421">
    <property type="entry name" value="LepA_C"/>
    <property type="match status" value="1"/>
</dbReference>
<dbReference type="PANTHER" id="PTHR43512:SF4">
    <property type="entry name" value="TRANSLATION FACTOR GUF1 HOMOLOG, CHLOROPLASTIC"/>
    <property type="match status" value="1"/>
</dbReference>
<evidence type="ECO:0000256" key="1">
    <source>
        <dbReference type="ARBA" id="ARBA00005454"/>
    </source>
</evidence>
<evidence type="ECO:0000313" key="9">
    <source>
        <dbReference type="EMBL" id="PIR98687.1"/>
    </source>
</evidence>
<gene>
    <name evidence="7" type="primary">lepA</name>
    <name evidence="9" type="ORF">COT88_00255</name>
</gene>
<dbReference type="Gene3D" id="3.30.70.240">
    <property type="match status" value="1"/>
</dbReference>
<dbReference type="InterPro" id="IPR035647">
    <property type="entry name" value="EFG_III/V"/>
</dbReference>
<evidence type="ECO:0000256" key="6">
    <source>
        <dbReference type="ARBA" id="ARBA00023136"/>
    </source>
</evidence>
<dbReference type="EC" id="3.6.5.n1" evidence="7"/>
<dbReference type="GO" id="GO:0003924">
    <property type="term" value="F:GTPase activity"/>
    <property type="evidence" value="ECO:0007669"/>
    <property type="project" value="UniProtKB-UniRule"/>
</dbReference>
<dbReference type="Pfam" id="PF00009">
    <property type="entry name" value="GTP_EFTU"/>
    <property type="match status" value="1"/>
</dbReference>
<keyword evidence="2 7" id="KW-0547">Nucleotide-binding</keyword>
<keyword evidence="3 7" id="KW-0378">Hydrolase</keyword>
<protein>
    <recommendedName>
        <fullName evidence="7">Elongation factor 4</fullName>
        <shortName evidence="7">EF-4</shortName>
        <ecNumber evidence="7">3.6.5.n1</ecNumber>
    </recommendedName>
    <alternativeName>
        <fullName evidence="7">Ribosomal back-translocase LepA</fullName>
    </alternativeName>
</protein>
<dbReference type="InterPro" id="IPR013842">
    <property type="entry name" value="LepA_CTD"/>
</dbReference>
<comment type="catalytic activity">
    <reaction evidence="7">
        <text>GTP + H2O = GDP + phosphate + H(+)</text>
        <dbReference type="Rhea" id="RHEA:19669"/>
        <dbReference type="ChEBI" id="CHEBI:15377"/>
        <dbReference type="ChEBI" id="CHEBI:15378"/>
        <dbReference type="ChEBI" id="CHEBI:37565"/>
        <dbReference type="ChEBI" id="CHEBI:43474"/>
        <dbReference type="ChEBI" id="CHEBI:58189"/>
        <dbReference type="EC" id="3.6.5.n1"/>
    </reaction>
</comment>
<dbReference type="GO" id="GO:0045727">
    <property type="term" value="P:positive regulation of translation"/>
    <property type="evidence" value="ECO:0007669"/>
    <property type="project" value="UniProtKB-UniRule"/>
</dbReference>
<dbReference type="AlphaFoldDB" id="A0A2H0VHV8"/>
<keyword evidence="6 7" id="KW-0472">Membrane</keyword>
<evidence type="ECO:0000259" key="8">
    <source>
        <dbReference type="PROSITE" id="PS51722"/>
    </source>
</evidence>
<dbReference type="HAMAP" id="MF_00071">
    <property type="entry name" value="LepA"/>
    <property type="match status" value="1"/>
</dbReference>
<keyword evidence="5 7" id="KW-0342">GTP-binding</keyword>
<dbReference type="PRINTS" id="PR00315">
    <property type="entry name" value="ELONGATNFCT"/>
</dbReference>
<dbReference type="Gene3D" id="3.40.50.300">
    <property type="entry name" value="P-loop containing nucleotide triphosphate hydrolases"/>
    <property type="match status" value="1"/>
</dbReference>
<feature type="binding site" evidence="7">
    <location>
        <begin position="124"/>
        <end position="127"/>
    </location>
    <ligand>
        <name>GTP</name>
        <dbReference type="ChEBI" id="CHEBI:37565"/>
    </ligand>
</feature>
<feature type="binding site" evidence="7">
    <location>
        <begin position="12"/>
        <end position="17"/>
    </location>
    <ligand>
        <name>GTP</name>
        <dbReference type="ChEBI" id="CHEBI:37565"/>
    </ligand>
</feature>
<dbReference type="GO" id="GO:0005525">
    <property type="term" value="F:GTP binding"/>
    <property type="evidence" value="ECO:0007669"/>
    <property type="project" value="UniProtKB-UniRule"/>
</dbReference>
<dbReference type="Gene3D" id="2.40.30.10">
    <property type="entry name" value="Translation factors"/>
    <property type="match status" value="1"/>
</dbReference>
<dbReference type="EMBL" id="PFAG01000003">
    <property type="protein sequence ID" value="PIR98687.1"/>
    <property type="molecule type" value="Genomic_DNA"/>
</dbReference>
<dbReference type="SUPFAM" id="SSF54980">
    <property type="entry name" value="EF-G C-terminal domain-like"/>
    <property type="match status" value="2"/>
</dbReference>
<dbReference type="NCBIfam" id="TIGR01393">
    <property type="entry name" value="lepA"/>
    <property type="match status" value="1"/>
</dbReference>
<dbReference type="PROSITE" id="PS51722">
    <property type="entry name" value="G_TR_2"/>
    <property type="match status" value="1"/>
</dbReference>
<dbReference type="GO" id="GO:0005886">
    <property type="term" value="C:plasma membrane"/>
    <property type="evidence" value="ECO:0007669"/>
    <property type="project" value="UniProtKB-SubCell"/>
</dbReference>
<dbReference type="GO" id="GO:0043022">
    <property type="term" value="F:ribosome binding"/>
    <property type="evidence" value="ECO:0007669"/>
    <property type="project" value="UniProtKB-UniRule"/>
</dbReference>
<feature type="domain" description="Tr-type G" evidence="8">
    <location>
        <begin position="1"/>
        <end position="177"/>
    </location>
</feature>
<sequence>MIRNFVIIAHIDHGKSTLADRMLEVTETVSARNMKEQYLDSMELERERGITIKMAPVRMKWKDNSLNLIDTPGHSDFSYEVSRALKAVEGGILLVDAMQGIQAQTLANFELAKRNGLKIIGALNKVDLDPPNLEEMTIELAELLEVDPSEIHHLSGKTGEGVGRLLDDVIEKIPGPKEEEKDEALIFSSFYDEHKGIVAFVRVFGGNFQRDKKTKLIAFDESFKVKEVGYFAPELKTTNKLSAGEIGYIATGMKDPEAIKIGDTIGERALEGFKVPMPVVFVSLYPGSGSEYDDLKIALEKLQLNDSSLEFKPESSQVLGRGFKCGFLGRLHFEITMQRLEREFDLTLVSSFPSVSYKVIERGKGEVIVENAREFPDDFEKAFEPIVQLKILMPEQYLGSVLSLSELFYLKDIQTHNAGRSILIEAKLPLSQLILDFDDKLKSVSQGFASFSYEFYGYEEADLRRLDILVAGDIVPGLSRVVYKAEMESEGRKMVDRLKDLLPKQQFVQAIQAKVGGSIVARENVKAMRKDVTGYLYGGDVTRKNKLLDKQKRGKKKLEKMGRVDVPVEVFRELLKR</sequence>
<dbReference type="SMART" id="SM00838">
    <property type="entry name" value="EFG_C"/>
    <property type="match status" value="1"/>
</dbReference>
<dbReference type="Gene3D" id="3.30.70.2570">
    <property type="entry name" value="Elongation factor 4, C-terminal domain"/>
    <property type="match status" value="1"/>
</dbReference>
<dbReference type="Pfam" id="PF14492">
    <property type="entry name" value="EFG_III"/>
    <property type="match status" value="1"/>
</dbReference>
<dbReference type="InterPro" id="IPR000640">
    <property type="entry name" value="EFG_V-like"/>
</dbReference>
<evidence type="ECO:0000256" key="2">
    <source>
        <dbReference type="ARBA" id="ARBA00022741"/>
    </source>
</evidence>
<dbReference type="InterPro" id="IPR027417">
    <property type="entry name" value="P-loop_NTPase"/>
</dbReference>
<evidence type="ECO:0000256" key="7">
    <source>
        <dbReference type="HAMAP-Rule" id="MF_00071"/>
    </source>
</evidence>
<dbReference type="InterPro" id="IPR000795">
    <property type="entry name" value="T_Tr_GTP-bd_dom"/>
</dbReference>
<keyword evidence="7" id="KW-1003">Cell membrane</keyword>
<comment type="caution">
    <text evidence="9">The sequence shown here is derived from an EMBL/GenBank/DDBJ whole genome shotgun (WGS) entry which is preliminary data.</text>
</comment>
<evidence type="ECO:0000256" key="4">
    <source>
        <dbReference type="ARBA" id="ARBA00022917"/>
    </source>
</evidence>
<dbReference type="InterPro" id="IPR038363">
    <property type="entry name" value="LepA_C_sf"/>
</dbReference>
<dbReference type="SUPFAM" id="SSF52540">
    <property type="entry name" value="P-loop containing nucleoside triphosphate hydrolases"/>
    <property type="match status" value="1"/>
</dbReference>
<accession>A0A2H0VHV8</accession>
<comment type="function">
    <text evidence="7">Required for accurate and efficient protein synthesis under certain stress conditions. May act as a fidelity factor of the translation reaction, by catalyzing a one-codon backward translocation of tRNAs on improperly translocated ribosomes. Back-translocation proceeds from a post-translocation (POST) complex to a pre-translocation (PRE) complex, thus giving elongation factor G a second chance to translocate the tRNAs correctly. Binds to ribosomes in a GTP-dependent manner.</text>
</comment>
<comment type="subcellular location">
    <subcellularLocation>
        <location evidence="7">Cell membrane</location>
        <topology evidence="7">Peripheral membrane protein</topology>
        <orientation evidence="7">Cytoplasmic side</orientation>
    </subcellularLocation>
</comment>
<dbReference type="Gene3D" id="3.30.70.870">
    <property type="entry name" value="Elongation Factor G (Translational Gtpase), domain 3"/>
    <property type="match status" value="1"/>
</dbReference>
<dbReference type="GO" id="GO:0003746">
    <property type="term" value="F:translation elongation factor activity"/>
    <property type="evidence" value="ECO:0007669"/>
    <property type="project" value="UniProtKB-UniRule"/>
</dbReference>
<evidence type="ECO:0000256" key="5">
    <source>
        <dbReference type="ARBA" id="ARBA00023134"/>
    </source>
</evidence>